<evidence type="ECO:0000259" key="1">
    <source>
        <dbReference type="PROSITE" id="PS50181"/>
    </source>
</evidence>
<dbReference type="CDD" id="cd22165">
    <property type="entry name" value="F-box_AtSKIP22-like"/>
    <property type="match status" value="1"/>
</dbReference>
<name>A0A8S2AC62_ARAAE</name>
<dbReference type="Gene3D" id="1.20.1280.50">
    <property type="match status" value="1"/>
</dbReference>
<reference evidence="2" key="1">
    <citation type="submission" date="2021-01" db="EMBL/GenBank/DDBJ databases">
        <authorList>
            <person name="Bezrukov I."/>
        </authorList>
    </citation>
    <scope>NUCLEOTIDE SEQUENCE</scope>
</reference>
<dbReference type="SMART" id="SM00256">
    <property type="entry name" value="FBOX"/>
    <property type="match status" value="1"/>
</dbReference>
<dbReference type="AlphaFoldDB" id="A0A8S2AC62"/>
<sequence>MKKSGDTIELNTLPMSVHEVMLESGFVLFNAGSDKISFSKKLLSVSLRYTLPELITSKDTNTIEYVTVKFQSLGYMVVVYGSLSGSSPRRVLLDKRGFVPVIDTLKSDKDGSSSIYREVFKYWRMVKYDLVIPLLIGLSNKAPCLMCLPTEIKMKIIELLPGASVAKMACLCTELRSLSLDDDLWKRIWLKEAKNVVVITRFGVPVNWKENFAAFWRKHQREMLRSIRWEQIFSPRWNHVGSN</sequence>
<evidence type="ECO:0000313" key="2">
    <source>
        <dbReference type="EMBL" id="CAE6076214.1"/>
    </source>
</evidence>
<dbReference type="PROSITE" id="PS50181">
    <property type="entry name" value="FBOX"/>
    <property type="match status" value="1"/>
</dbReference>
<evidence type="ECO:0000313" key="3">
    <source>
        <dbReference type="Proteomes" id="UP000682877"/>
    </source>
</evidence>
<dbReference type="Proteomes" id="UP000682877">
    <property type="component" value="Chromosome 5"/>
</dbReference>
<dbReference type="SUPFAM" id="SSF81383">
    <property type="entry name" value="F-box domain"/>
    <property type="match status" value="1"/>
</dbReference>
<dbReference type="Gene3D" id="3.40.1000.30">
    <property type="match status" value="1"/>
</dbReference>
<dbReference type="InterPro" id="IPR036047">
    <property type="entry name" value="F-box-like_dom_sf"/>
</dbReference>
<dbReference type="Pfam" id="PF12937">
    <property type="entry name" value="F-box-like"/>
    <property type="match status" value="1"/>
</dbReference>
<organism evidence="2 3">
    <name type="scientific">Arabidopsis arenosa</name>
    <name type="common">Sand rock-cress</name>
    <name type="synonym">Cardaminopsis arenosa</name>
    <dbReference type="NCBI Taxonomy" id="38785"/>
    <lineage>
        <taxon>Eukaryota</taxon>
        <taxon>Viridiplantae</taxon>
        <taxon>Streptophyta</taxon>
        <taxon>Embryophyta</taxon>
        <taxon>Tracheophyta</taxon>
        <taxon>Spermatophyta</taxon>
        <taxon>Magnoliopsida</taxon>
        <taxon>eudicotyledons</taxon>
        <taxon>Gunneridae</taxon>
        <taxon>Pentapetalae</taxon>
        <taxon>rosids</taxon>
        <taxon>malvids</taxon>
        <taxon>Brassicales</taxon>
        <taxon>Brassicaceae</taxon>
        <taxon>Camelineae</taxon>
        <taxon>Arabidopsis</taxon>
    </lineage>
</organism>
<dbReference type="InterPro" id="IPR001810">
    <property type="entry name" value="F-box_dom"/>
</dbReference>
<proteinExistence type="predicted"/>
<dbReference type="EMBL" id="LR999455">
    <property type="protein sequence ID" value="CAE6076214.1"/>
    <property type="molecule type" value="Genomic_DNA"/>
</dbReference>
<keyword evidence="3" id="KW-1185">Reference proteome</keyword>
<protein>
    <recommendedName>
        <fullName evidence="1">F-box domain-containing protein</fullName>
    </recommendedName>
</protein>
<feature type="domain" description="F-box" evidence="1">
    <location>
        <begin position="142"/>
        <end position="188"/>
    </location>
</feature>
<dbReference type="PANTHER" id="PTHR47602:SF2">
    <property type="entry name" value="F-BOX PROTEIN SKIP22"/>
    <property type="match status" value="1"/>
</dbReference>
<accession>A0A8S2AC62</accession>
<gene>
    <name evidence="2" type="ORF">AARE701A_LOCUS13360</name>
</gene>
<dbReference type="PANTHER" id="PTHR47602">
    <property type="entry name" value="F-BOX PROTEIN SKIP22"/>
    <property type="match status" value="1"/>
</dbReference>